<reference evidence="5" key="1">
    <citation type="journal article" date="2014" name="Nat. Commun.">
        <title>The rainbow trout genome provides novel insights into evolution after whole-genome duplication in vertebrates.</title>
        <authorList>
            <person name="Berthelot C."/>
            <person name="Brunet F."/>
            <person name="Chalopin D."/>
            <person name="Juanchich A."/>
            <person name="Bernard M."/>
            <person name="Noel B."/>
            <person name="Bento P."/>
            <person name="Da Silva C."/>
            <person name="Labadie K."/>
            <person name="Alberti A."/>
            <person name="Aury J.M."/>
            <person name="Louis A."/>
            <person name="Dehais P."/>
            <person name="Bardou P."/>
            <person name="Montfort J."/>
            <person name="Klopp C."/>
            <person name="Cabau C."/>
            <person name="Gaspin C."/>
            <person name="Thorgaard G.H."/>
            <person name="Boussaha M."/>
            <person name="Quillet E."/>
            <person name="Guyomard R."/>
            <person name="Galiana D."/>
            <person name="Bobe J."/>
            <person name="Volff J.N."/>
            <person name="Genet C."/>
            <person name="Wincker P."/>
            <person name="Jaillon O."/>
            <person name="Roest Crollius H."/>
            <person name="Guiguen Y."/>
        </authorList>
    </citation>
    <scope>NUCLEOTIDE SEQUENCE [LARGE SCALE GENOMIC DNA]</scope>
</reference>
<dbReference type="InterPro" id="IPR019787">
    <property type="entry name" value="Znf_PHD-finger"/>
</dbReference>
<dbReference type="PANTHER" id="PTHR13793">
    <property type="entry name" value="PHD FINGER PROTEINS"/>
    <property type="match status" value="1"/>
</dbReference>
<keyword evidence="1" id="KW-0479">Metal-binding</keyword>
<evidence type="ECO:0000256" key="1">
    <source>
        <dbReference type="ARBA" id="ARBA00022723"/>
    </source>
</evidence>
<dbReference type="SUPFAM" id="SSF57903">
    <property type="entry name" value="FYVE/PHD zinc finger"/>
    <property type="match status" value="1"/>
</dbReference>
<organism evidence="5 6">
    <name type="scientific">Oncorhynchus mykiss</name>
    <name type="common">Rainbow trout</name>
    <name type="synonym">Salmo gairdneri</name>
    <dbReference type="NCBI Taxonomy" id="8022"/>
    <lineage>
        <taxon>Eukaryota</taxon>
        <taxon>Metazoa</taxon>
        <taxon>Chordata</taxon>
        <taxon>Craniata</taxon>
        <taxon>Vertebrata</taxon>
        <taxon>Euteleostomi</taxon>
        <taxon>Actinopterygii</taxon>
        <taxon>Neopterygii</taxon>
        <taxon>Teleostei</taxon>
        <taxon>Protacanthopterygii</taxon>
        <taxon>Salmoniformes</taxon>
        <taxon>Salmonidae</taxon>
        <taxon>Salmoninae</taxon>
        <taxon>Oncorhynchus</taxon>
    </lineage>
</organism>
<dbReference type="PROSITE" id="PS51805">
    <property type="entry name" value="EPHD"/>
    <property type="match status" value="1"/>
</dbReference>
<dbReference type="Pfam" id="PF13832">
    <property type="entry name" value="zf-HC5HC2H_2"/>
    <property type="match status" value="1"/>
</dbReference>
<dbReference type="PaxDb" id="8022-A0A060YTL2"/>
<dbReference type="InterPro" id="IPR011011">
    <property type="entry name" value="Znf_FYVE_PHD"/>
</dbReference>
<proteinExistence type="predicted"/>
<feature type="domain" description="PHD-type" evidence="4">
    <location>
        <begin position="36"/>
        <end position="133"/>
    </location>
</feature>
<dbReference type="InterPro" id="IPR050701">
    <property type="entry name" value="Histone_Mod_Regulator"/>
</dbReference>
<evidence type="ECO:0000313" key="6">
    <source>
        <dbReference type="Proteomes" id="UP000193380"/>
    </source>
</evidence>
<dbReference type="Gene3D" id="3.30.40.10">
    <property type="entry name" value="Zinc/RING finger domain, C3HC4 (zinc finger)"/>
    <property type="match status" value="2"/>
</dbReference>
<evidence type="ECO:0000259" key="4">
    <source>
        <dbReference type="PROSITE" id="PS51805"/>
    </source>
</evidence>
<dbReference type="InterPro" id="IPR013083">
    <property type="entry name" value="Znf_RING/FYVE/PHD"/>
</dbReference>
<dbReference type="GO" id="GO:0006357">
    <property type="term" value="P:regulation of transcription by RNA polymerase II"/>
    <property type="evidence" value="ECO:0007669"/>
    <property type="project" value="TreeGrafter"/>
</dbReference>
<name>A0A060YTL2_ONCMY</name>
<protein>
    <recommendedName>
        <fullName evidence="4">PHD-type domain-containing protein</fullName>
    </recommendedName>
</protein>
<evidence type="ECO:0000256" key="2">
    <source>
        <dbReference type="ARBA" id="ARBA00022771"/>
    </source>
</evidence>
<dbReference type="GO" id="GO:0008270">
    <property type="term" value="F:zinc ion binding"/>
    <property type="evidence" value="ECO:0007669"/>
    <property type="project" value="UniProtKB-KW"/>
</dbReference>
<keyword evidence="3" id="KW-0862">Zinc</keyword>
<dbReference type="STRING" id="8022.A0A060YTL2"/>
<dbReference type="AlphaFoldDB" id="A0A060YTL2"/>
<dbReference type="Pfam" id="PF13831">
    <property type="entry name" value="PHD_2"/>
    <property type="match status" value="1"/>
</dbReference>
<accession>A0A060YTL2</accession>
<keyword evidence="2" id="KW-0863">Zinc-finger</keyword>
<evidence type="ECO:0000256" key="3">
    <source>
        <dbReference type="ARBA" id="ARBA00022833"/>
    </source>
</evidence>
<dbReference type="GO" id="GO:0000123">
    <property type="term" value="C:histone acetyltransferase complex"/>
    <property type="evidence" value="ECO:0007669"/>
    <property type="project" value="TreeGrafter"/>
</dbReference>
<reference evidence="5" key="2">
    <citation type="submission" date="2014-03" db="EMBL/GenBank/DDBJ databases">
        <authorList>
            <person name="Genoscope - CEA"/>
        </authorList>
    </citation>
    <scope>NUCLEOTIDE SEQUENCE</scope>
</reference>
<dbReference type="InterPro" id="IPR034732">
    <property type="entry name" value="EPHD"/>
</dbReference>
<dbReference type="EMBL" id="FR920072">
    <property type="protein sequence ID" value="CDQ95188.1"/>
    <property type="molecule type" value="Genomic_DNA"/>
</dbReference>
<gene>
    <name evidence="5" type="ORF">GSONMT00016739001</name>
</gene>
<evidence type="ECO:0000313" key="5">
    <source>
        <dbReference type="EMBL" id="CDQ95188.1"/>
    </source>
</evidence>
<sequence>MVFCDKCNICVHQACYGIVKVPDGNWLCRTCVLGIDPQCQLCPIKGGAMKATRAGTKWAHVSCALWIPEVKDDFLITTNCLYKLRKTRNVLSLSTAKLNMCKYLYEHNKIKQLRHELNKFHRHVTNRNGIMCP</sequence>
<dbReference type="PANTHER" id="PTHR13793:SF27">
    <property type="entry name" value="PROTEIN JADE-3"/>
    <property type="match status" value="1"/>
</dbReference>
<dbReference type="Proteomes" id="UP000193380">
    <property type="component" value="Unassembled WGS sequence"/>
</dbReference>